<dbReference type="EMBL" id="BMAU01021349">
    <property type="protein sequence ID" value="GFY18447.1"/>
    <property type="molecule type" value="Genomic_DNA"/>
</dbReference>
<reference evidence="2" key="1">
    <citation type="submission" date="2020-08" db="EMBL/GenBank/DDBJ databases">
        <title>Multicomponent nature underlies the extraordinary mechanical properties of spider dragline silk.</title>
        <authorList>
            <person name="Kono N."/>
            <person name="Nakamura H."/>
            <person name="Mori M."/>
            <person name="Yoshida Y."/>
            <person name="Ohtoshi R."/>
            <person name="Malay A.D."/>
            <person name="Moran D.A.P."/>
            <person name="Tomita M."/>
            <person name="Numata K."/>
            <person name="Arakawa K."/>
        </authorList>
    </citation>
    <scope>NUCLEOTIDE SEQUENCE</scope>
</reference>
<protein>
    <submittedName>
        <fullName evidence="2">DUF4817 domain-containing protein</fullName>
    </submittedName>
</protein>
<evidence type="ECO:0000259" key="1">
    <source>
        <dbReference type="Pfam" id="PF16087"/>
    </source>
</evidence>
<evidence type="ECO:0000313" key="2">
    <source>
        <dbReference type="EMBL" id="GFY18447.1"/>
    </source>
</evidence>
<name>A0A8X6SZR3_TRICX</name>
<dbReference type="AlphaFoldDB" id="A0A8X6SZR3"/>
<proteinExistence type="predicted"/>
<evidence type="ECO:0000313" key="3">
    <source>
        <dbReference type="Proteomes" id="UP000887159"/>
    </source>
</evidence>
<accession>A0A8X6SZR3</accession>
<keyword evidence="3" id="KW-1185">Reference proteome</keyword>
<gene>
    <name evidence="2" type="primary">C0J52_17269</name>
    <name evidence="2" type="ORF">TNCV_2396751</name>
</gene>
<dbReference type="InterPro" id="IPR032135">
    <property type="entry name" value="DUF4817"/>
</dbReference>
<sequence length="82" mass="9477">MSVITVQRNFRRQFGVDPPDKNSIKRWHTQLMETGCLCKGKSTGRFCSEEPVDRARKSFLGVSSNFQANFHHSLRTGYLEKK</sequence>
<organism evidence="2 3">
    <name type="scientific">Trichonephila clavipes</name>
    <name type="common">Golden silk orbweaver</name>
    <name type="synonym">Nephila clavipes</name>
    <dbReference type="NCBI Taxonomy" id="2585209"/>
    <lineage>
        <taxon>Eukaryota</taxon>
        <taxon>Metazoa</taxon>
        <taxon>Ecdysozoa</taxon>
        <taxon>Arthropoda</taxon>
        <taxon>Chelicerata</taxon>
        <taxon>Arachnida</taxon>
        <taxon>Araneae</taxon>
        <taxon>Araneomorphae</taxon>
        <taxon>Entelegynae</taxon>
        <taxon>Araneoidea</taxon>
        <taxon>Nephilidae</taxon>
        <taxon>Trichonephila</taxon>
    </lineage>
</organism>
<dbReference type="Pfam" id="PF16087">
    <property type="entry name" value="DUF4817"/>
    <property type="match status" value="1"/>
</dbReference>
<comment type="caution">
    <text evidence="2">The sequence shown here is derived from an EMBL/GenBank/DDBJ whole genome shotgun (WGS) entry which is preliminary data.</text>
</comment>
<feature type="domain" description="DUF4817" evidence="1">
    <location>
        <begin position="2"/>
        <end position="37"/>
    </location>
</feature>
<dbReference type="Proteomes" id="UP000887159">
    <property type="component" value="Unassembled WGS sequence"/>
</dbReference>